<reference evidence="1 2" key="2">
    <citation type="journal article" date="2019" name="G3 (Bethesda)">
        <title>Hybrid Assembly of the Genome of the Entomopathogenic Nematode Steinernema carpocapsae Identifies the X-Chromosome.</title>
        <authorList>
            <person name="Serra L."/>
            <person name="Macchietto M."/>
            <person name="Macias-Munoz A."/>
            <person name="McGill C.J."/>
            <person name="Rodriguez I.M."/>
            <person name="Rodriguez B."/>
            <person name="Murad R."/>
            <person name="Mortazavi A."/>
        </authorList>
    </citation>
    <scope>NUCLEOTIDE SEQUENCE [LARGE SCALE GENOMIC DNA]</scope>
    <source>
        <strain evidence="1 2">ALL</strain>
    </source>
</reference>
<sequence>MKSFRLQAGEIPPPIQEERRSTSLLTLFRELPSQKLSVLLQVSPKMIHITFSMEDLHLSARQNLHRADATRSFRPRPRPLVRRSTAVF</sequence>
<organism evidence="1 2">
    <name type="scientific">Steinernema carpocapsae</name>
    <name type="common">Entomopathogenic nematode</name>
    <dbReference type="NCBI Taxonomy" id="34508"/>
    <lineage>
        <taxon>Eukaryota</taxon>
        <taxon>Metazoa</taxon>
        <taxon>Ecdysozoa</taxon>
        <taxon>Nematoda</taxon>
        <taxon>Chromadorea</taxon>
        <taxon>Rhabditida</taxon>
        <taxon>Tylenchina</taxon>
        <taxon>Panagrolaimomorpha</taxon>
        <taxon>Strongyloidoidea</taxon>
        <taxon>Steinernematidae</taxon>
        <taxon>Steinernema</taxon>
    </lineage>
</organism>
<protein>
    <submittedName>
        <fullName evidence="1">Uncharacterized protein</fullName>
    </submittedName>
</protein>
<evidence type="ECO:0000313" key="2">
    <source>
        <dbReference type="Proteomes" id="UP000298663"/>
    </source>
</evidence>
<accession>A0A4U5M2G4</accession>
<dbReference type="AlphaFoldDB" id="A0A4U5M2G4"/>
<gene>
    <name evidence="1" type="ORF">L596_026808</name>
</gene>
<proteinExistence type="predicted"/>
<keyword evidence="2" id="KW-1185">Reference proteome</keyword>
<dbReference type="Proteomes" id="UP000298663">
    <property type="component" value="Unassembled WGS sequence"/>
</dbReference>
<name>A0A4U5M2G4_STECR</name>
<evidence type="ECO:0000313" key="1">
    <source>
        <dbReference type="EMBL" id="TKR62906.1"/>
    </source>
</evidence>
<dbReference type="EMBL" id="AZBU02000010">
    <property type="protein sequence ID" value="TKR62906.1"/>
    <property type="molecule type" value="Genomic_DNA"/>
</dbReference>
<reference evidence="1 2" key="1">
    <citation type="journal article" date="2015" name="Genome Biol.">
        <title>Comparative genomics of Steinernema reveals deeply conserved gene regulatory networks.</title>
        <authorList>
            <person name="Dillman A.R."/>
            <person name="Macchietto M."/>
            <person name="Porter C.F."/>
            <person name="Rogers A."/>
            <person name="Williams B."/>
            <person name="Antoshechkin I."/>
            <person name="Lee M.M."/>
            <person name="Goodwin Z."/>
            <person name="Lu X."/>
            <person name="Lewis E.E."/>
            <person name="Goodrich-Blair H."/>
            <person name="Stock S.P."/>
            <person name="Adams B.J."/>
            <person name="Sternberg P.W."/>
            <person name="Mortazavi A."/>
        </authorList>
    </citation>
    <scope>NUCLEOTIDE SEQUENCE [LARGE SCALE GENOMIC DNA]</scope>
    <source>
        <strain evidence="1 2">ALL</strain>
    </source>
</reference>
<comment type="caution">
    <text evidence="1">The sequence shown here is derived from an EMBL/GenBank/DDBJ whole genome shotgun (WGS) entry which is preliminary data.</text>
</comment>